<dbReference type="PROSITE" id="PS51257">
    <property type="entry name" value="PROKAR_LIPOPROTEIN"/>
    <property type="match status" value="1"/>
</dbReference>
<accession>A0A0E9X557</accession>
<sequence>MKKWTDKITLCGSSFQSCKTPYTNSQKYQQMNSHNTITQWQQRKTEFVKTSATFNIRQ</sequence>
<organism evidence="1">
    <name type="scientific">Anguilla anguilla</name>
    <name type="common">European freshwater eel</name>
    <name type="synonym">Muraena anguilla</name>
    <dbReference type="NCBI Taxonomy" id="7936"/>
    <lineage>
        <taxon>Eukaryota</taxon>
        <taxon>Metazoa</taxon>
        <taxon>Chordata</taxon>
        <taxon>Craniata</taxon>
        <taxon>Vertebrata</taxon>
        <taxon>Euteleostomi</taxon>
        <taxon>Actinopterygii</taxon>
        <taxon>Neopterygii</taxon>
        <taxon>Teleostei</taxon>
        <taxon>Anguilliformes</taxon>
        <taxon>Anguillidae</taxon>
        <taxon>Anguilla</taxon>
    </lineage>
</organism>
<proteinExistence type="predicted"/>
<reference evidence="1" key="2">
    <citation type="journal article" date="2015" name="Fish Shellfish Immunol.">
        <title>Early steps in the European eel (Anguilla anguilla)-Vibrio vulnificus interaction in the gills: Role of the RtxA13 toxin.</title>
        <authorList>
            <person name="Callol A."/>
            <person name="Pajuelo D."/>
            <person name="Ebbesson L."/>
            <person name="Teles M."/>
            <person name="MacKenzie S."/>
            <person name="Amaro C."/>
        </authorList>
    </citation>
    <scope>NUCLEOTIDE SEQUENCE</scope>
</reference>
<dbReference type="EMBL" id="GBXM01011769">
    <property type="protein sequence ID" value="JAH96808.1"/>
    <property type="molecule type" value="Transcribed_RNA"/>
</dbReference>
<name>A0A0E9X557_ANGAN</name>
<dbReference type="AlphaFoldDB" id="A0A0E9X557"/>
<evidence type="ECO:0000313" key="1">
    <source>
        <dbReference type="EMBL" id="JAH96808.1"/>
    </source>
</evidence>
<protein>
    <submittedName>
        <fullName evidence="1">Uncharacterized protein</fullName>
    </submittedName>
</protein>
<reference evidence="1" key="1">
    <citation type="submission" date="2014-11" db="EMBL/GenBank/DDBJ databases">
        <authorList>
            <person name="Amaro Gonzalez C."/>
        </authorList>
    </citation>
    <scope>NUCLEOTIDE SEQUENCE</scope>
</reference>